<dbReference type="InterPro" id="IPR011047">
    <property type="entry name" value="Quinoprotein_ADH-like_sf"/>
</dbReference>
<feature type="repeat" description="WD" evidence="2">
    <location>
        <begin position="30"/>
        <end position="64"/>
    </location>
</feature>
<keyword evidence="4" id="KW-1185">Reference proteome</keyword>
<dbReference type="Gene3D" id="2.130.10.10">
    <property type="entry name" value="YVTN repeat-like/Quinoprotein amine dehydrogenase"/>
    <property type="match status" value="1"/>
</dbReference>
<dbReference type="SUPFAM" id="SSF50998">
    <property type="entry name" value="Quinoprotein alcohol dehydrogenase-like"/>
    <property type="match status" value="1"/>
</dbReference>
<dbReference type="InterPro" id="IPR000704">
    <property type="entry name" value="Casein_kinase_II_reg-sub"/>
</dbReference>
<sequence length="205" mass="22983">MHHVLTIGVVECSFTCVINLLFSHISGAPVTSVCVDPSGQLLVSGHEDASVALYDLTGGRLLQTFRVVITDMRGDLMTSLMYLPVAEHSDKAGSGTDQSGHSLESGEMSSSEEVSWITWFCGLRGNEFFCEVNRFGILMYKILLYIPRSSRHQHTDGSYFGTGFPHMLFFVHPELRPRKPATQFVPRYNNSQHIFFLQISVYSVR</sequence>
<protein>
    <submittedName>
        <fullName evidence="5">Casein kinase II subunit beta</fullName>
    </submittedName>
</protein>
<keyword evidence="2" id="KW-0853">WD repeat</keyword>
<dbReference type="Gene3D" id="1.10.1820.10">
    <property type="entry name" value="protein kinase ck2 holoenzyme, chain C, domain 1"/>
    <property type="match status" value="1"/>
</dbReference>
<dbReference type="Pfam" id="PF01214">
    <property type="entry name" value="CK_II_beta"/>
    <property type="match status" value="1"/>
</dbReference>
<feature type="signal peptide" evidence="3">
    <location>
        <begin position="1"/>
        <end position="27"/>
    </location>
</feature>
<dbReference type="Gene3D" id="2.20.25.20">
    <property type="match status" value="1"/>
</dbReference>
<feature type="chain" id="PRO_5009310794" evidence="3">
    <location>
        <begin position="28"/>
        <end position="205"/>
    </location>
</feature>
<reference evidence="5" key="1">
    <citation type="submission" date="2016-11" db="UniProtKB">
        <authorList>
            <consortium name="WormBaseParasite"/>
        </authorList>
    </citation>
    <scope>IDENTIFICATION</scope>
</reference>
<dbReference type="InterPro" id="IPR040067">
    <property type="entry name" value="WDR47"/>
</dbReference>
<accession>A0A1I7WS41</accession>
<dbReference type="InterPro" id="IPR001680">
    <property type="entry name" value="WD40_rpt"/>
</dbReference>
<dbReference type="PROSITE" id="PS50082">
    <property type="entry name" value="WD_REPEATS_2"/>
    <property type="match status" value="1"/>
</dbReference>
<evidence type="ECO:0000256" key="2">
    <source>
        <dbReference type="PROSITE-ProRule" id="PRU00221"/>
    </source>
</evidence>
<dbReference type="SMART" id="SM00320">
    <property type="entry name" value="WD40"/>
    <property type="match status" value="1"/>
</dbReference>
<dbReference type="WBParaSite" id="Hba_07992">
    <property type="protein sequence ID" value="Hba_07992"/>
    <property type="gene ID" value="Hba_07992"/>
</dbReference>
<dbReference type="PANTHER" id="PTHR19863">
    <property type="entry name" value="NEMITIN (NEURONAL ENRICHED MAP INTERACTING PROTEIN) HOMOLOG"/>
    <property type="match status" value="1"/>
</dbReference>
<dbReference type="InterPro" id="IPR016149">
    <property type="entry name" value="Casein_kin_II_reg-sub_N"/>
</dbReference>
<proteinExistence type="inferred from homology"/>
<dbReference type="InterPro" id="IPR035991">
    <property type="entry name" value="Casein_kinase_II_beta-like"/>
</dbReference>
<dbReference type="GO" id="GO:0019887">
    <property type="term" value="F:protein kinase regulator activity"/>
    <property type="evidence" value="ECO:0007669"/>
    <property type="project" value="InterPro"/>
</dbReference>
<evidence type="ECO:0000256" key="3">
    <source>
        <dbReference type="SAM" id="SignalP"/>
    </source>
</evidence>
<dbReference type="AlphaFoldDB" id="A0A1I7WS41"/>
<keyword evidence="3" id="KW-0732">Signal</keyword>
<organism evidence="4 5">
    <name type="scientific">Heterorhabditis bacteriophora</name>
    <name type="common">Entomopathogenic nematode worm</name>
    <dbReference type="NCBI Taxonomy" id="37862"/>
    <lineage>
        <taxon>Eukaryota</taxon>
        <taxon>Metazoa</taxon>
        <taxon>Ecdysozoa</taxon>
        <taxon>Nematoda</taxon>
        <taxon>Chromadorea</taxon>
        <taxon>Rhabditida</taxon>
        <taxon>Rhabditina</taxon>
        <taxon>Rhabditomorpha</taxon>
        <taxon>Strongyloidea</taxon>
        <taxon>Heterorhabditidae</taxon>
        <taxon>Heterorhabditis</taxon>
    </lineage>
</organism>
<dbReference type="InterPro" id="IPR015943">
    <property type="entry name" value="WD40/YVTN_repeat-like_dom_sf"/>
</dbReference>
<evidence type="ECO:0000256" key="1">
    <source>
        <dbReference type="ARBA" id="ARBA00006941"/>
    </source>
</evidence>
<dbReference type="SUPFAM" id="SSF57798">
    <property type="entry name" value="Casein kinase II beta subunit"/>
    <property type="match status" value="2"/>
</dbReference>
<name>A0A1I7WS41_HETBA</name>
<comment type="similarity">
    <text evidence="1">Belongs to the casein kinase 2 subunit beta family.</text>
</comment>
<dbReference type="PANTHER" id="PTHR19863:SF5">
    <property type="entry name" value="WD REPEAT-CONTAINING PROTEIN 47"/>
    <property type="match status" value="1"/>
</dbReference>
<evidence type="ECO:0000313" key="4">
    <source>
        <dbReference type="Proteomes" id="UP000095283"/>
    </source>
</evidence>
<dbReference type="GO" id="GO:0005956">
    <property type="term" value="C:protein kinase CK2 complex"/>
    <property type="evidence" value="ECO:0007669"/>
    <property type="project" value="InterPro"/>
</dbReference>
<evidence type="ECO:0000313" key="5">
    <source>
        <dbReference type="WBParaSite" id="Hba_07992"/>
    </source>
</evidence>
<dbReference type="SMART" id="SM01085">
    <property type="entry name" value="CK_II_beta"/>
    <property type="match status" value="1"/>
</dbReference>
<dbReference type="Proteomes" id="UP000095283">
    <property type="component" value="Unplaced"/>
</dbReference>